<dbReference type="Proteomes" id="UP000239415">
    <property type="component" value="Unassembled WGS sequence"/>
</dbReference>
<keyword evidence="3" id="KW-1185">Reference proteome</keyword>
<evidence type="ECO:0000313" key="2">
    <source>
        <dbReference type="EMBL" id="PRX22514.1"/>
    </source>
</evidence>
<comment type="caution">
    <text evidence="2">The sequence shown here is derived from an EMBL/GenBank/DDBJ whole genome shotgun (WGS) entry which is preliminary data.</text>
</comment>
<feature type="region of interest" description="Disordered" evidence="1">
    <location>
        <begin position="37"/>
        <end position="97"/>
    </location>
</feature>
<dbReference type="AlphaFoldDB" id="A0A2T0KGE3"/>
<accession>A0A2T0KGE3</accession>
<sequence length="97" mass="9942">MTDPHGPVLGEPPAPPPEVWAAVLARALDPDAAPIAAAGLVPGPAEYESPDGLTGDDTDEWAHPDGGLTGDVSDDHDDAHDPPSADPWSSGPEPEMY</sequence>
<protein>
    <submittedName>
        <fullName evidence="2">Uncharacterized protein</fullName>
    </submittedName>
</protein>
<dbReference type="RefSeq" id="WP_106317244.1">
    <property type="nucleotide sequence ID" value="NZ_BOMO01000190.1"/>
</dbReference>
<dbReference type="EMBL" id="PVMZ01000004">
    <property type="protein sequence ID" value="PRX22514.1"/>
    <property type="molecule type" value="Genomic_DNA"/>
</dbReference>
<gene>
    <name evidence="2" type="ORF">CLV67_10441</name>
</gene>
<name>A0A2T0KGE3_9ACTN</name>
<proteinExistence type="predicted"/>
<reference evidence="2 3" key="1">
    <citation type="submission" date="2018-03" db="EMBL/GenBank/DDBJ databases">
        <title>Genomic Encyclopedia of Archaeal and Bacterial Type Strains, Phase II (KMG-II): from individual species to whole genera.</title>
        <authorList>
            <person name="Goeker M."/>
        </authorList>
    </citation>
    <scope>NUCLEOTIDE SEQUENCE [LARGE SCALE GENOMIC DNA]</scope>
    <source>
        <strain evidence="2 3">DSM 43146</strain>
    </source>
</reference>
<evidence type="ECO:0000256" key="1">
    <source>
        <dbReference type="SAM" id="MobiDB-lite"/>
    </source>
</evidence>
<evidence type="ECO:0000313" key="3">
    <source>
        <dbReference type="Proteomes" id="UP000239415"/>
    </source>
</evidence>
<organism evidence="2 3">
    <name type="scientific">Actinoplanes italicus</name>
    <dbReference type="NCBI Taxonomy" id="113567"/>
    <lineage>
        <taxon>Bacteria</taxon>
        <taxon>Bacillati</taxon>
        <taxon>Actinomycetota</taxon>
        <taxon>Actinomycetes</taxon>
        <taxon>Micromonosporales</taxon>
        <taxon>Micromonosporaceae</taxon>
        <taxon>Actinoplanes</taxon>
    </lineage>
</organism>